<proteinExistence type="predicted"/>
<protein>
    <recommendedName>
        <fullName evidence="4">HTH luxR-type domain-containing protein</fullName>
    </recommendedName>
</protein>
<keyword evidence="3" id="KW-1185">Reference proteome</keyword>
<dbReference type="InterPro" id="IPR016032">
    <property type="entry name" value="Sig_transdc_resp-reg_C-effctor"/>
</dbReference>
<gene>
    <name evidence="2" type="ORF">LQ567_07615</name>
</gene>
<feature type="coiled-coil region" evidence="1">
    <location>
        <begin position="443"/>
        <end position="484"/>
    </location>
</feature>
<sequence>MKSVVTVLGILILFFTDTRAQNVYIDSLKKELTATRSANLYFKLTEAYRYNDDYEQAAATAKGYVAMADAQKNNLEKVKAYGLLTHIQLNKGDYKLAQQYLDSAETTAAISKDRLVTDYALLAKAVFYYNIDNNDVLVTLCQQILKDVEPSRKDQFLMAKCYYYLYTVYTTYNDFSKSLNYAGKAAVSAAAAGDQNLLSSAYSALAVVYPYRYDKEKKQADLDTTIYYSKAAGDLFFQYPGKVAAHTYALARMNLCSYYLKYYPTDDPLIRQAITDTLQSVLRVVAKGLADNEDIIASCYGILGAMAKRAGDFNQAKGYYLQAKQALDTADKPFYHTRNTLLSDMAALCAAEGDYQKAYDLEKELLNNNTKLFDEDQALMVNKLEAQYQAAKKEQEVQVLKDRARSQQKAQRLYFGLAGIGLLGAFFMFRSYHFNLKYSVEREKKLEAEQHDAQTRLRLQEEERARLKAEQELMELQQQKLRDEIMISQLQVQHKNELLWQLKEKLREEQPVNIQQIIRDEGLLDGDFEKARFRIQEVHPNFFKNVQERSVQKLTSLDLKYCAYLYLGMDTKQIAGLLHVEPKSVRMTKYRLKQKFDLDKETDLIIFLKGIA</sequence>
<accession>A0ABS8PNC7</accession>
<dbReference type="EMBL" id="JAJNEC010000004">
    <property type="protein sequence ID" value="MCD2422622.1"/>
    <property type="molecule type" value="Genomic_DNA"/>
</dbReference>
<keyword evidence="1" id="KW-0175">Coiled coil</keyword>
<organism evidence="2 3">
    <name type="scientific">Niabella pedocola</name>
    <dbReference type="NCBI Taxonomy" id="1752077"/>
    <lineage>
        <taxon>Bacteria</taxon>
        <taxon>Pseudomonadati</taxon>
        <taxon>Bacteroidota</taxon>
        <taxon>Chitinophagia</taxon>
        <taxon>Chitinophagales</taxon>
        <taxon>Chitinophagaceae</taxon>
        <taxon>Niabella</taxon>
    </lineage>
</organism>
<dbReference type="RefSeq" id="WP_231003776.1">
    <property type="nucleotide sequence ID" value="NZ_JAJNEC010000004.1"/>
</dbReference>
<reference evidence="2 3" key="1">
    <citation type="submission" date="2021-11" db="EMBL/GenBank/DDBJ databases">
        <title>Genomic of Niabella pedocola.</title>
        <authorList>
            <person name="Wu T."/>
        </authorList>
    </citation>
    <scope>NUCLEOTIDE SEQUENCE [LARGE SCALE GENOMIC DNA]</scope>
    <source>
        <strain evidence="2 3">JCM 31011</strain>
    </source>
</reference>
<dbReference type="InterPro" id="IPR036388">
    <property type="entry name" value="WH-like_DNA-bd_sf"/>
</dbReference>
<evidence type="ECO:0008006" key="4">
    <source>
        <dbReference type="Google" id="ProtNLM"/>
    </source>
</evidence>
<evidence type="ECO:0000313" key="3">
    <source>
        <dbReference type="Proteomes" id="UP001199816"/>
    </source>
</evidence>
<evidence type="ECO:0000256" key="1">
    <source>
        <dbReference type="SAM" id="Coils"/>
    </source>
</evidence>
<evidence type="ECO:0000313" key="2">
    <source>
        <dbReference type="EMBL" id="MCD2422622.1"/>
    </source>
</evidence>
<dbReference type="InterPro" id="IPR011990">
    <property type="entry name" value="TPR-like_helical_dom_sf"/>
</dbReference>
<dbReference type="Gene3D" id="1.10.10.10">
    <property type="entry name" value="Winged helix-like DNA-binding domain superfamily/Winged helix DNA-binding domain"/>
    <property type="match status" value="1"/>
</dbReference>
<feature type="coiled-coil region" evidence="1">
    <location>
        <begin position="383"/>
        <end position="410"/>
    </location>
</feature>
<dbReference type="Gene3D" id="1.25.40.10">
    <property type="entry name" value="Tetratricopeptide repeat domain"/>
    <property type="match status" value="2"/>
</dbReference>
<name>A0ABS8PNC7_9BACT</name>
<dbReference type="Proteomes" id="UP001199816">
    <property type="component" value="Unassembled WGS sequence"/>
</dbReference>
<comment type="caution">
    <text evidence="2">The sequence shown here is derived from an EMBL/GenBank/DDBJ whole genome shotgun (WGS) entry which is preliminary data.</text>
</comment>
<dbReference type="SUPFAM" id="SSF46894">
    <property type="entry name" value="C-terminal effector domain of the bipartite response regulators"/>
    <property type="match status" value="1"/>
</dbReference>